<dbReference type="EMBL" id="JAFEKC020000014">
    <property type="protein sequence ID" value="KAK0510848.1"/>
    <property type="molecule type" value="Genomic_DNA"/>
</dbReference>
<protein>
    <recommendedName>
        <fullName evidence="2">CHAT domain-containing protein</fullName>
    </recommendedName>
</protein>
<sequence length="1572" mass="176743">MDLKEACDFFKGSIFVEDYSFRYDCDDAFPQIDALDFPREIPTLEQTSAKLILRAVYYMLCCDFNGAKDALVRLCSNVGTRWNFRVASYQLLIKTLKYHHPTFRCRPLTRSPSSVLHEYETAKDLDTSAPELYFDSIDRAGIMWCIQQNYGDYEQTDLFERDLFQTIWKISRNSLETARMLNPSYFGYQNHSDVRQASLESLLTKLDSLTAQASELDMPIIAQYLKRLKVEILMARGSVEEAIHLLDEVQSSCVETSDIIGACIGQIMFADLIVSGPFSSPLILNLPLHEGWMLGPNCYTEGGLANVLRVGSIGALDELAMDDLPNDKEETVRHRSTQNLWTTTSIKTESKTGEQGQPIFRARISQQPRRADPDSDSSTDSDSDEDIWQLPLASGPTAEFLTIDPSRTSVGGTDLAESRDKSSSPAPNRYSEEKAHKFLQEPSAHKITSSNDTSPKELAELGSDAPHHLPSSNKTEENLSQDASQIRDCTSKEVPVGNRGKNEFVTEEATDLAIKFYEGPEGFFRTARNYRALSHIYLRKACVRLLRIEAARIPCRTLIDKQLDQLAFVLAQMMKRREYVCGPLAAVILLISKPHREYLDLLGRFATAFAAQDAENIAQMTAIFALRQGDFYKHRVSSYYKAATAYQAARMILNPLAQSSMASKILFTFATLRSTQQMITMESSGPRVQLSPLHNQLPVLAAEILKIVAAKRTNDHLRLTQTLIHLLEAYATVILRMNDNSKLLADDEGTMLSVQSLLKSISNGIPKLSNHCERVRLQISAQVSFMQLFSEYRQAQVRGQVEVVNKSRVSLMEHLVGLLNNKKLRPWSFTFVSRYVGKVGNDQAERFCAMIFEAIEWPKYKSLSEPYQYNDDWYEAYQRMLDTERLLEAAIHLRCWLYAWDLMRVLEKVAPGFFTSMHCASDIPSWRRCLWAALVYEGLGNDNLAFTYIIQSTSSILWIRNREMSSLTQTTSFYSDPDIRRAHNLQAKLFVKAWMSRTALSSRGGTDWGPAEPSYWMFNRENWEALKDLDLYPMTALNTLERGKSTTPLELASMNDGNPDAVRAWASSNMEAALWTQLCSTRRSLRPRERAELRELDLKWTDLFCKSWDQPGTRLQLTSENRLDKILYPVKILEEGDLIIYTQISEDGMSIFVLDDSGLQASDFIDEARLEVIEDLVLKVVGTIRTYGPAGDLAVIHQANARLSSILIEPYEKLIRAKEHIIFVPSGPLHQFPFGMLFLGENSLIFQKGVSHLPGLHFLHKLIHDAAKRAGTRILPVTVVARPGSLLEQDMPGGISMLPFAGIEALLASQIFKVPFKDARDMSPDQFLTEFNQASILHVATHGELDSDAPLLSSLTLKERGGVRVIDMLGTSTKANLIIFSACHSAYGDQTPGDEIVAFSQYILAAGAKAFIGSLWKTNDLATMIHMYLFYGELGKATEPSTLSSLWSRATHLLVSLEVDDIRTILRLILELLDEFDTCGLNTSGLIPGARVYLQVAIDTLIKPDDSPSIDFSHPFIWAPFIVYGHGSSQFFNKPEGPPDNQVEEKEGVDRSSEGAQEQKINAPGVASDSIK</sequence>
<evidence type="ECO:0000313" key="4">
    <source>
        <dbReference type="Proteomes" id="UP001166286"/>
    </source>
</evidence>
<dbReference type="Pfam" id="PF12770">
    <property type="entry name" value="CHAT"/>
    <property type="match status" value="1"/>
</dbReference>
<name>A0AA39R015_9LECA</name>
<comment type="caution">
    <text evidence="3">The sequence shown here is derived from an EMBL/GenBank/DDBJ whole genome shotgun (WGS) entry which is preliminary data.</text>
</comment>
<evidence type="ECO:0000313" key="3">
    <source>
        <dbReference type="EMBL" id="KAK0510848.1"/>
    </source>
</evidence>
<proteinExistence type="predicted"/>
<gene>
    <name evidence="3" type="ORF">JMJ35_006400</name>
</gene>
<feature type="region of interest" description="Disordered" evidence="1">
    <location>
        <begin position="327"/>
        <end position="495"/>
    </location>
</feature>
<feature type="compositionally biased region" description="Basic and acidic residues" evidence="1">
    <location>
        <begin position="1543"/>
        <end position="1553"/>
    </location>
</feature>
<feature type="compositionally biased region" description="Basic and acidic residues" evidence="1">
    <location>
        <begin position="430"/>
        <end position="439"/>
    </location>
</feature>
<dbReference type="Proteomes" id="UP001166286">
    <property type="component" value="Unassembled WGS sequence"/>
</dbReference>
<keyword evidence="4" id="KW-1185">Reference proteome</keyword>
<feature type="compositionally biased region" description="Polar residues" evidence="1">
    <location>
        <begin position="470"/>
        <end position="488"/>
    </location>
</feature>
<feature type="compositionally biased region" description="Acidic residues" evidence="1">
    <location>
        <begin position="374"/>
        <end position="387"/>
    </location>
</feature>
<evidence type="ECO:0000256" key="1">
    <source>
        <dbReference type="SAM" id="MobiDB-lite"/>
    </source>
</evidence>
<accession>A0AA39R015</accession>
<feature type="domain" description="CHAT" evidence="2">
    <location>
        <begin position="1202"/>
        <end position="1525"/>
    </location>
</feature>
<evidence type="ECO:0000259" key="2">
    <source>
        <dbReference type="Pfam" id="PF12770"/>
    </source>
</evidence>
<dbReference type="InterPro" id="IPR024983">
    <property type="entry name" value="CHAT_dom"/>
</dbReference>
<reference evidence="3" key="1">
    <citation type="submission" date="2023-03" db="EMBL/GenBank/DDBJ databases">
        <title>Complete genome of Cladonia borealis.</title>
        <authorList>
            <person name="Park H."/>
        </authorList>
    </citation>
    <scope>NUCLEOTIDE SEQUENCE</scope>
    <source>
        <strain evidence="3">ANT050790</strain>
    </source>
</reference>
<feature type="region of interest" description="Disordered" evidence="1">
    <location>
        <begin position="1532"/>
        <end position="1572"/>
    </location>
</feature>
<feature type="compositionally biased region" description="Polar residues" evidence="1">
    <location>
        <begin position="337"/>
        <end position="347"/>
    </location>
</feature>
<organism evidence="3 4">
    <name type="scientific">Cladonia borealis</name>
    <dbReference type="NCBI Taxonomy" id="184061"/>
    <lineage>
        <taxon>Eukaryota</taxon>
        <taxon>Fungi</taxon>
        <taxon>Dikarya</taxon>
        <taxon>Ascomycota</taxon>
        <taxon>Pezizomycotina</taxon>
        <taxon>Lecanoromycetes</taxon>
        <taxon>OSLEUM clade</taxon>
        <taxon>Lecanoromycetidae</taxon>
        <taxon>Lecanorales</taxon>
        <taxon>Lecanorineae</taxon>
        <taxon>Cladoniaceae</taxon>
        <taxon>Cladonia</taxon>
    </lineage>
</organism>